<evidence type="ECO:0000256" key="2">
    <source>
        <dbReference type="ARBA" id="ARBA00022519"/>
    </source>
</evidence>
<evidence type="ECO:0000256" key="5">
    <source>
        <dbReference type="ARBA" id="ARBA00023211"/>
    </source>
</evidence>
<evidence type="ECO:0000256" key="4">
    <source>
        <dbReference type="ARBA" id="ARBA00023136"/>
    </source>
</evidence>
<sequence>MSTSKRLSSLMSTSKVIHFDETSKFIIMSDCHRGEGNWSDNFSNNQSLFFTALDYYYKRDFTYVELGDGDELWENRKMKNIIKNHSDAFWLMSLFYREGRLHLIYGNHDIVKRNPRYIQKTCNSFYCDSSNSKRALFPGIKITEGLILQYRNTNDKILLAHGHQGDFINDELWMLSRFLVRYLWKPLELIGIQDPTSTSGNSEKKNYIEKNMISWVKNTKHMLIAGHTHVPAFPKVGEPLYFNDGCCVHPRCITGIEIANGSIALVKWSIMTRPDRVLYIGRKVLEGPVELTDYFMK</sequence>
<keyword evidence="5" id="KW-0464">Manganese</keyword>
<dbReference type="RefSeq" id="WP_092452718.1">
    <property type="nucleotide sequence ID" value="NZ_FOJI01000005.1"/>
</dbReference>
<dbReference type="GO" id="GO:0046872">
    <property type="term" value="F:metal ion binding"/>
    <property type="evidence" value="ECO:0007669"/>
    <property type="project" value="UniProtKB-KW"/>
</dbReference>
<dbReference type="InterPro" id="IPR043461">
    <property type="entry name" value="LpxH-like"/>
</dbReference>
<dbReference type="EMBL" id="FOJI01000005">
    <property type="protein sequence ID" value="SEW15313.1"/>
    <property type="molecule type" value="Genomic_DNA"/>
</dbReference>
<evidence type="ECO:0000259" key="6">
    <source>
        <dbReference type="Pfam" id="PF00149"/>
    </source>
</evidence>
<keyword evidence="1" id="KW-1003">Cell membrane</keyword>
<dbReference type="InterPro" id="IPR029052">
    <property type="entry name" value="Metallo-depent_PP-like"/>
</dbReference>
<evidence type="ECO:0000256" key="1">
    <source>
        <dbReference type="ARBA" id="ARBA00022475"/>
    </source>
</evidence>
<dbReference type="STRING" id="99656.SAMN05421659_105181"/>
<keyword evidence="2" id="KW-0997">Cell inner membrane</keyword>
<dbReference type="GO" id="GO:0008758">
    <property type="term" value="F:UDP-2,3-diacylglucosamine hydrolase activity"/>
    <property type="evidence" value="ECO:0007669"/>
    <property type="project" value="TreeGrafter"/>
</dbReference>
<dbReference type="GO" id="GO:0016020">
    <property type="term" value="C:membrane"/>
    <property type="evidence" value="ECO:0007669"/>
    <property type="project" value="GOC"/>
</dbReference>
<proteinExistence type="predicted"/>
<accession>A0A1I0PLV0</accession>
<protein>
    <submittedName>
        <fullName evidence="7">UDP-2,3-diacylglucosamine pyrophosphatase LpxH</fullName>
    </submittedName>
</protein>
<dbReference type="PANTHER" id="PTHR34990">
    <property type="entry name" value="UDP-2,3-DIACYLGLUCOSAMINE HYDROLASE-RELATED"/>
    <property type="match status" value="1"/>
</dbReference>
<evidence type="ECO:0000256" key="3">
    <source>
        <dbReference type="ARBA" id="ARBA00022723"/>
    </source>
</evidence>
<name>A0A1I0PLV0_9FIRM</name>
<dbReference type="Proteomes" id="UP000199701">
    <property type="component" value="Unassembled WGS sequence"/>
</dbReference>
<dbReference type="Pfam" id="PF00149">
    <property type="entry name" value="Metallophos"/>
    <property type="match status" value="1"/>
</dbReference>
<dbReference type="GO" id="GO:0009245">
    <property type="term" value="P:lipid A biosynthetic process"/>
    <property type="evidence" value="ECO:0007669"/>
    <property type="project" value="TreeGrafter"/>
</dbReference>
<organism evidence="7 8">
    <name type="scientific">[Clostridium] fimetarium</name>
    <dbReference type="NCBI Taxonomy" id="99656"/>
    <lineage>
        <taxon>Bacteria</taxon>
        <taxon>Bacillati</taxon>
        <taxon>Bacillota</taxon>
        <taxon>Clostridia</taxon>
        <taxon>Lachnospirales</taxon>
        <taxon>Lachnospiraceae</taxon>
    </lineage>
</organism>
<evidence type="ECO:0000313" key="8">
    <source>
        <dbReference type="Proteomes" id="UP000199701"/>
    </source>
</evidence>
<keyword evidence="3" id="KW-0479">Metal-binding</keyword>
<gene>
    <name evidence="7" type="ORF">SAMN05421659_105181</name>
</gene>
<dbReference type="PANTHER" id="PTHR34990:SF2">
    <property type="entry name" value="BLL8164 PROTEIN"/>
    <property type="match status" value="1"/>
</dbReference>
<dbReference type="Gene3D" id="3.60.21.10">
    <property type="match status" value="1"/>
</dbReference>
<dbReference type="AlphaFoldDB" id="A0A1I0PLV0"/>
<dbReference type="InterPro" id="IPR004843">
    <property type="entry name" value="Calcineurin-like_PHP"/>
</dbReference>
<reference evidence="7 8" key="1">
    <citation type="submission" date="2016-10" db="EMBL/GenBank/DDBJ databases">
        <authorList>
            <person name="de Groot N.N."/>
        </authorList>
    </citation>
    <scope>NUCLEOTIDE SEQUENCE [LARGE SCALE GENOMIC DNA]</scope>
    <source>
        <strain evidence="7 8">DSM 9179</strain>
    </source>
</reference>
<dbReference type="OrthoDB" id="9773199at2"/>
<evidence type="ECO:0000313" key="7">
    <source>
        <dbReference type="EMBL" id="SEW15313.1"/>
    </source>
</evidence>
<dbReference type="SUPFAM" id="SSF56300">
    <property type="entry name" value="Metallo-dependent phosphatases"/>
    <property type="match status" value="1"/>
</dbReference>
<keyword evidence="8" id="KW-1185">Reference proteome</keyword>
<feature type="domain" description="Calcineurin-like phosphoesterase" evidence="6">
    <location>
        <begin position="24"/>
        <end position="231"/>
    </location>
</feature>
<keyword evidence="4" id="KW-0472">Membrane</keyword>